<feature type="region of interest" description="Disordered" evidence="1">
    <location>
        <begin position="490"/>
        <end position="544"/>
    </location>
</feature>
<protein>
    <recommendedName>
        <fullName evidence="2">DUF6697 domain-containing protein</fullName>
    </recommendedName>
</protein>
<evidence type="ECO:0000313" key="4">
    <source>
        <dbReference type="Proteomes" id="UP000015100"/>
    </source>
</evidence>
<keyword evidence="4" id="KW-1185">Reference proteome</keyword>
<gene>
    <name evidence="3" type="ORF">H072_3063</name>
</gene>
<dbReference type="AlphaFoldDB" id="S8BTZ5"/>
<feature type="compositionally biased region" description="Basic and acidic residues" evidence="1">
    <location>
        <begin position="418"/>
        <end position="450"/>
    </location>
</feature>
<proteinExistence type="predicted"/>
<dbReference type="OrthoDB" id="5323538at2759"/>
<name>S8BTZ5_DACHA</name>
<feature type="region of interest" description="Disordered" evidence="1">
    <location>
        <begin position="140"/>
        <end position="206"/>
    </location>
</feature>
<reference evidence="3 4" key="1">
    <citation type="journal article" date="2013" name="PLoS Genet.">
        <title>Genomic mechanisms accounting for the adaptation to parasitism in nematode-trapping fungi.</title>
        <authorList>
            <person name="Meerupati T."/>
            <person name="Andersson K.M."/>
            <person name="Friman E."/>
            <person name="Kumar D."/>
            <person name="Tunlid A."/>
            <person name="Ahren D."/>
        </authorList>
    </citation>
    <scope>NUCLEOTIDE SEQUENCE [LARGE SCALE GENOMIC DNA]</scope>
    <source>
        <strain evidence="3 4">CBS 200.50</strain>
    </source>
</reference>
<evidence type="ECO:0000259" key="2">
    <source>
        <dbReference type="Pfam" id="PF20411"/>
    </source>
</evidence>
<accession>S8BTZ5</accession>
<feature type="compositionally biased region" description="Polar residues" evidence="1">
    <location>
        <begin position="457"/>
        <end position="477"/>
    </location>
</feature>
<dbReference type="InterPro" id="IPR046520">
    <property type="entry name" value="DUF6697"/>
</dbReference>
<dbReference type="HOGENOM" id="CLU_352667_0_0_1"/>
<feature type="compositionally biased region" description="Basic and acidic residues" evidence="1">
    <location>
        <begin position="176"/>
        <end position="206"/>
    </location>
</feature>
<evidence type="ECO:0000313" key="3">
    <source>
        <dbReference type="EMBL" id="EPS42933.1"/>
    </source>
</evidence>
<reference evidence="4" key="2">
    <citation type="submission" date="2013-04" db="EMBL/GenBank/DDBJ databases">
        <title>Genomic mechanisms accounting for the adaptation to parasitism in nematode-trapping fungi.</title>
        <authorList>
            <person name="Ahren D.G."/>
        </authorList>
    </citation>
    <scope>NUCLEOTIDE SEQUENCE [LARGE SCALE GENOMIC DNA]</scope>
    <source>
        <strain evidence="4">CBS 200.50</strain>
    </source>
</reference>
<feature type="compositionally biased region" description="Basic and acidic residues" evidence="1">
    <location>
        <begin position="490"/>
        <end position="504"/>
    </location>
</feature>
<dbReference type="EMBL" id="AQGS01000095">
    <property type="protein sequence ID" value="EPS42933.1"/>
    <property type="molecule type" value="Genomic_DNA"/>
</dbReference>
<dbReference type="Proteomes" id="UP000015100">
    <property type="component" value="Unassembled WGS sequence"/>
</dbReference>
<feature type="compositionally biased region" description="Low complexity" evidence="1">
    <location>
        <begin position="511"/>
        <end position="525"/>
    </location>
</feature>
<feature type="compositionally biased region" description="Basic and acidic residues" evidence="1">
    <location>
        <begin position="157"/>
        <end position="169"/>
    </location>
</feature>
<evidence type="ECO:0000256" key="1">
    <source>
        <dbReference type="SAM" id="MobiDB-lite"/>
    </source>
</evidence>
<feature type="region of interest" description="Disordered" evidence="1">
    <location>
        <begin position="347"/>
        <end position="477"/>
    </location>
</feature>
<organism evidence="3 4">
    <name type="scientific">Dactylellina haptotyla (strain CBS 200.50)</name>
    <name type="common">Nematode-trapping fungus</name>
    <name type="synonym">Monacrosporium haptotylum</name>
    <dbReference type="NCBI Taxonomy" id="1284197"/>
    <lineage>
        <taxon>Eukaryota</taxon>
        <taxon>Fungi</taxon>
        <taxon>Dikarya</taxon>
        <taxon>Ascomycota</taxon>
        <taxon>Pezizomycotina</taxon>
        <taxon>Orbiliomycetes</taxon>
        <taxon>Orbiliales</taxon>
        <taxon>Orbiliaceae</taxon>
        <taxon>Dactylellina</taxon>
    </lineage>
</organism>
<feature type="region of interest" description="Disordered" evidence="1">
    <location>
        <begin position="219"/>
        <end position="242"/>
    </location>
</feature>
<feature type="domain" description="DUF6697" evidence="2">
    <location>
        <begin position="575"/>
        <end position="778"/>
    </location>
</feature>
<comment type="caution">
    <text evidence="3">The sequence shown here is derived from an EMBL/GenBank/DDBJ whole genome shotgun (WGS) entry which is preliminary data.</text>
</comment>
<dbReference type="Pfam" id="PF20411">
    <property type="entry name" value="DUF6697"/>
    <property type="match status" value="1"/>
</dbReference>
<sequence length="797" mass="89779">MVNTNQVTLATTAKTQDPPCSGTMDLYARYGSNLFGRGRQSSISNLQSPPASRVLSCEASIPSPLRFDSFDVANTGTTPLLKVATSVLETGVKHTPPTSSKCSSYVAAGNTSSVYGQQLNREVEIKTELGCLGIPFIKAESQSQSPRDQSHSKILKKSPEDGTSLRDIRNQGQTSDRLEFQRKEQINSPRNLHEMGRFKDRERRTSVRFSDESLGLPARHGQRVVTSPNNRPIPRLRFSRGSDQSLGDGSLFIADSDNEMEFHSPVERIEKDTANHDDALDEGSTKEESTNILFVSSNIPKNSVENQTLEQTTVHPKFDIDIGALAKTIVKLMDERAFEAESQLKRESNVSAISPRKRKRTPGATVVKNDNGFTHTFNKGKAKANPDRHQPLTPDSESDEEAFCRTRKSRKGNLAPQLKDKDDTANRPISDSRNKKSRDAPQDKSLEELRFRKRNNTESYGSTPQGSLRNPLDSSTIVVRTNRKESLLYRDDLKGTNGSRDRCMAEVSPIKSKSASLDSKSTSLAIHPTKRPGPSISRRERQESQPNDYWFQRYYNRLISQVQKPKILGSTGNLFSRTKIGYYIGGSSRLTAATVSREAMSEQIFPVDFLMAFNEQLSPIRPEKPGDVIVIATMYDFRTRVPAYTSSFPVFFQRGVGEYEYMGSYEFDDKVKTLSDKETRDLIEPALVDFWIDRLFIRPWSDHGHKRTRQPGPPRLGVSGASALTSQLVPDHVKRRSDIYLLTEKDVRKYILEGTVRLMWSFLKPVKYEQGLYNALSKAKWPVDKKNRSWSALKKDR</sequence>